<name>A0ABP9QMX8_9PSEU</name>
<evidence type="ECO:0000313" key="3">
    <source>
        <dbReference type="EMBL" id="GAA5164659.1"/>
    </source>
</evidence>
<keyword evidence="4" id="KW-1185">Reference proteome</keyword>
<evidence type="ECO:0000256" key="2">
    <source>
        <dbReference type="SAM" id="Phobius"/>
    </source>
</evidence>
<reference evidence="4" key="1">
    <citation type="journal article" date="2019" name="Int. J. Syst. Evol. Microbiol.">
        <title>The Global Catalogue of Microorganisms (GCM) 10K type strain sequencing project: providing services to taxonomists for standard genome sequencing and annotation.</title>
        <authorList>
            <consortium name="The Broad Institute Genomics Platform"/>
            <consortium name="The Broad Institute Genome Sequencing Center for Infectious Disease"/>
            <person name="Wu L."/>
            <person name="Ma J."/>
        </authorList>
    </citation>
    <scope>NUCLEOTIDE SEQUENCE [LARGE SCALE GENOMIC DNA]</scope>
    <source>
        <strain evidence="4">JCM 18303</strain>
    </source>
</reference>
<accession>A0ABP9QMX8</accession>
<dbReference type="InterPro" id="IPR007251">
    <property type="entry name" value="Iron_permease_Fet4"/>
</dbReference>
<gene>
    <name evidence="3" type="ORF">GCM10023321_53470</name>
</gene>
<evidence type="ECO:0000313" key="4">
    <source>
        <dbReference type="Proteomes" id="UP001428817"/>
    </source>
</evidence>
<sequence>MGEDSLRPAADSRDSGGTRRSPFERFVEGAYGWVSRPPFFYLCAGLVLFWLVSLPFWVDLKTWQAAIHTAGSVISLLLLTLLENASRRGEEAAQEKLNVLAEALAALMASRATEDRGLEEAVTKLRQAVGLEERH</sequence>
<feature type="transmembrane region" description="Helical" evidence="2">
    <location>
        <begin position="39"/>
        <end position="57"/>
    </location>
</feature>
<dbReference type="EMBL" id="BAABJP010000030">
    <property type="protein sequence ID" value="GAA5164659.1"/>
    <property type="molecule type" value="Genomic_DNA"/>
</dbReference>
<keyword evidence="2" id="KW-0472">Membrane</keyword>
<evidence type="ECO:0000256" key="1">
    <source>
        <dbReference type="SAM" id="MobiDB-lite"/>
    </source>
</evidence>
<dbReference type="Pfam" id="PF04120">
    <property type="entry name" value="Iron_permease"/>
    <property type="match status" value="1"/>
</dbReference>
<feature type="transmembrane region" description="Helical" evidence="2">
    <location>
        <begin position="63"/>
        <end position="82"/>
    </location>
</feature>
<protein>
    <recommendedName>
        <fullName evidence="5">Low affinity iron permease</fullName>
    </recommendedName>
</protein>
<keyword evidence="2" id="KW-0812">Transmembrane</keyword>
<keyword evidence="2" id="KW-1133">Transmembrane helix</keyword>
<organism evidence="3 4">
    <name type="scientific">Pseudonocardia eucalypti</name>
    <dbReference type="NCBI Taxonomy" id="648755"/>
    <lineage>
        <taxon>Bacteria</taxon>
        <taxon>Bacillati</taxon>
        <taxon>Actinomycetota</taxon>
        <taxon>Actinomycetes</taxon>
        <taxon>Pseudonocardiales</taxon>
        <taxon>Pseudonocardiaceae</taxon>
        <taxon>Pseudonocardia</taxon>
    </lineage>
</organism>
<dbReference type="RefSeq" id="WP_185062440.1">
    <property type="nucleotide sequence ID" value="NZ_BAABJP010000030.1"/>
</dbReference>
<comment type="caution">
    <text evidence="3">The sequence shown here is derived from an EMBL/GenBank/DDBJ whole genome shotgun (WGS) entry which is preliminary data.</text>
</comment>
<dbReference type="Proteomes" id="UP001428817">
    <property type="component" value="Unassembled WGS sequence"/>
</dbReference>
<evidence type="ECO:0008006" key="5">
    <source>
        <dbReference type="Google" id="ProtNLM"/>
    </source>
</evidence>
<feature type="region of interest" description="Disordered" evidence="1">
    <location>
        <begin position="1"/>
        <end position="20"/>
    </location>
</feature>
<proteinExistence type="predicted"/>